<proteinExistence type="predicted"/>
<dbReference type="SUPFAM" id="SSF47413">
    <property type="entry name" value="lambda repressor-like DNA-binding domains"/>
    <property type="match status" value="1"/>
</dbReference>
<dbReference type="EMBL" id="JACOFT010000002">
    <property type="protein sequence ID" value="MBC3811353.1"/>
    <property type="molecule type" value="Genomic_DNA"/>
</dbReference>
<evidence type="ECO:0000259" key="2">
    <source>
        <dbReference type="PROSITE" id="PS50943"/>
    </source>
</evidence>
<dbReference type="PROSITE" id="PS50943">
    <property type="entry name" value="HTH_CROC1"/>
    <property type="match status" value="1"/>
</dbReference>
<keyword evidence="4" id="KW-1185">Reference proteome</keyword>
<dbReference type="SMART" id="SM00530">
    <property type="entry name" value="HTH_XRE"/>
    <property type="match status" value="1"/>
</dbReference>
<sequence length="134" mass="14572">MNFSTRLDEAMHKAGFKSQSALARASGVSQTTINRILKSTGNSGPETETIRKLADACGVSFSWLHDGIVSKDLARGKDMTDYSLVYLTSTELKIITHYREATLAGQSLLETMAEDLPKKSPPLPIDDAPVNDQS</sequence>
<protein>
    <submittedName>
        <fullName evidence="3">Helix-turn-helix transcriptional regulator</fullName>
    </submittedName>
</protein>
<comment type="caution">
    <text evidence="3">The sequence shown here is derived from an EMBL/GenBank/DDBJ whole genome shotgun (WGS) entry which is preliminary data.</text>
</comment>
<reference evidence="3 4" key="1">
    <citation type="submission" date="2020-08" db="EMBL/GenBank/DDBJ databases">
        <title>Novel species isolated from subtropical streams in China.</title>
        <authorList>
            <person name="Lu H."/>
        </authorList>
    </citation>
    <scope>NUCLEOTIDE SEQUENCE [LARGE SCALE GENOMIC DNA]</scope>
    <source>
        <strain evidence="3 4">CCTCC AB 2015119</strain>
    </source>
</reference>
<accession>A0ABR6XEM1</accession>
<dbReference type="InterPro" id="IPR010982">
    <property type="entry name" value="Lambda_DNA-bd_dom_sf"/>
</dbReference>
<feature type="domain" description="HTH cro/C1-type" evidence="2">
    <location>
        <begin position="18"/>
        <end position="64"/>
    </location>
</feature>
<gene>
    <name evidence="3" type="ORF">H8K26_07845</name>
</gene>
<dbReference type="Gene3D" id="1.10.260.40">
    <property type="entry name" value="lambda repressor-like DNA-binding domains"/>
    <property type="match status" value="1"/>
</dbReference>
<dbReference type="Pfam" id="PF01381">
    <property type="entry name" value="HTH_3"/>
    <property type="match status" value="1"/>
</dbReference>
<dbReference type="Proteomes" id="UP000637632">
    <property type="component" value="Unassembled WGS sequence"/>
</dbReference>
<feature type="region of interest" description="Disordered" evidence="1">
    <location>
        <begin position="115"/>
        <end position="134"/>
    </location>
</feature>
<evidence type="ECO:0000256" key="1">
    <source>
        <dbReference type="SAM" id="MobiDB-lite"/>
    </source>
</evidence>
<dbReference type="RefSeq" id="WP_190478587.1">
    <property type="nucleotide sequence ID" value="NZ_JACOFT010000002.1"/>
</dbReference>
<organism evidence="3 4">
    <name type="scientific">Undibacterium aquatile</name>
    <dbReference type="NCBI Taxonomy" id="1537398"/>
    <lineage>
        <taxon>Bacteria</taxon>
        <taxon>Pseudomonadati</taxon>
        <taxon>Pseudomonadota</taxon>
        <taxon>Betaproteobacteria</taxon>
        <taxon>Burkholderiales</taxon>
        <taxon>Oxalobacteraceae</taxon>
        <taxon>Undibacterium</taxon>
    </lineage>
</organism>
<dbReference type="InterPro" id="IPR001387">
    <property type="entry name" value="Cro/C1-type_HTH"/>
</dbReference>
<evidence type="ECO:0000313" key="4">
    <source>
        <dbReference type="Proteomes" id="UP000637632"/>
    </source>
</evidence>
<name>A0ABR6XEM1_9BURK</name>
<dbReference type="CDD" id="cd00093">
    <property type="entry name" value="HTH_XRE"/>
    <property type="match status" value="1"/>
</dbReference>
<evidence type="ECO:0000313" key="3">
    <source>
        <dbReference type="EMBL" id="MBC3811353.1"/>
    </source>
</evidence>